<gene>
    <name evidence="2" type="ORF">CBF35_11140</name>
</gene>
<keyword evidence="2" id="KW-0418">Kinase</keyword>
<sequence length="330" mass="35444">MRRLLNDGYEAVEEMLAGYCLAHSEHVYLLENDQRVVVSRHLSQEPRVRIIVGGGSGHEPLFLGYVGKDFADAAVIGNVNTSPSPEPCYQAVKAVDSGRGCLYLYGNYAGDVMNFDMGAELAAEDGIQVETVLVTDDVYSAKEVSERRGVAGDIIVFKVASGAAAQGYDLAKVKALAEKANSRTYSMGVALSSSTLPVTGEVIFEMADGEMEVGMGIHGEPGIERTALATADEVVEQLLSHILAEAKLAEGAEIHVLVNGLGGLPLMDQYISYRRVVEILEEEGFEIASSQVGNYATSMDMIGLSITIVDLDEEIKGLLAAPCDTPYWRQ</sequence>
<evidence type="ECO:0000313" key="2">
    <source>
        <dbReference type="EMBL" id="RST94002.1"/>
    </source>
</evidence>
<dbReference type="EMBL" id="NGJU01000017">
    <property type="protein sequence ID" value="RST94002.1"/>
    <property type="molecule type" value="Genomic_DNA"/>
</dbReference>
<dbReference type="Proteomes" id="UP000287239">
    <property type="component" value="Unassembled WGS sequence"/>
</dbReference>
<keyword evidence="2" id="KW-0808">Transferase</keyword>
<dbReference type="PANTHER" id="PTHR28629:SF4">
    <property type="entry name" value="TRIOKINASE_FMN CYCLASE"/>
    <property type="match status" value="1"/>
</dbReference>
<dbReference type="AlphaFoldDB" id="A0A429ZJZ2"/>
<dbReference type="FunFam" id="3.40.50.10440:FF:000001">
    <property type="entry name" value="Dihydroxyacetone kinase, DhaK subunit"/>
    <property type="match status" value="1"/>
</dbReference>
<comment type="caution">
    <text evidence="2">The sequence shown here is derived from an EMBL/GenBank/DDBJ whole genome shotgun (WGS) entry which is preliminary data.</text>
</comment>
<evidence type="ECO:0000259" key="1">
    <source>
        <dbReference type="PROSITE" id="PS51481"/>
    </source>
</evidence>
<dbReference type="PROSITE" id="PS51481">
    <property type="entry name" value="DHAK"/>
    <property type="match status" value="1"/>
</dbReference>
<evidence type="ECO:0000313" key="3">
    <source>
        <dbReference type="Proteomes" id="UP000287239"/>
    </source>
</evidence>
<dbReference type="RefSeq" id="WP_126781155.1">
    <property type="nucleotide sequence ID" value="NZ_NGJU01000017.1"/>
</dbReference>
<proteinExistence type="predicted"/>
<organism evidence="2 3">
    <name type="scientific">Vagococcus salmoninarum</name>
    <dbReference type="NCBI Taxonomy" id="2739"/>
    <lineage>
        <taxon>Bacteria</taxon>
        <taxon>Bacillati</taxon>
        <taxon>Bacillota</taxon>
        <taxon>Bacilli</taxon>
        <taxon>Lactobacillales</taxon>
        <taxon>Enterococcaceae</taxon>
        <taxon>Vagococcus</taxon>
    </lineage>
</organism>
<dbReference type="Pfam" id="PF02733">
    <property type="entry name" value="Dak1"/>
    <property type="match status" value="1"/>
</dbReference>
<dbReference type="GeneID" id="98568930"/>
<dbReference type="InterPro" id="IPR004006">
    <property type="entry name" value="DhaK_dom"/>
</dbReference>
<name>A0A429ZJZ2_9ENTE</name>
<dbReference type="GO" id="GO:0004371">
    <property type="term" value="F:glycerone kinase activity"/>
    <property type="evidence" value="ECO:0007669"/>
    <property type="project" value="InterPro"/>
</dbReference>
<feature type="domain" description="DhaK" evidence="1">
    <location>
        <begin position="7"/>
        <end position="328"/>
    </location>
</feature>
<reference evidence="2 3" key="1">
    <citation type="submission" date="2017-05" db="EMBL/GenBank/DDBJ databases">
        <title>Vagococcus spp. assemblies.</title>
        <authorList>
            <person name="Gulvik C.A."/>
        </authorList>
    </citation>
    <scope>NUCLEOTIDE SEQUENCE [LARGE SCALE GENOMIC DNA]</scope>
    <source>
        <strain evidence="2 3">NCFB 2777</strain>
    </source>
</reference>
<accession>A0A429ZJZ2</accession>
<dbReference type="SUPFAM" id="SSF82549">
    <property type="entry name" value="DAK1/DegV-like"/>
    <property type="match status" value="1"/>
</dbReference>
<protein>
    <submittedName>
        <fullName evidence="2">Dihydroxyacetone kinase</fullName>
    </submittedName>
</protein>
<dbReference type="OrthoDB" id="9806345at2"/>
<keyword evidence="3" id="KW-1185">Reference proteome</keyword>
<dbReference type="PANTHER" id="PTHR28629">
    <property type="entry name" value="TRIOKINASE/FMN CYCLASE"/>
    <property type="match status" value="1"/>
</dbReference>
<dbReference type="Gene3D" id="3.30.1180.20">
    <property type="entry name" value="Dihydroxyacetone kinase, domain 2"/>
    <property type="match status" value="1"/>
</dbReference>
<dbReference type="GO" id="GO:0019563">
    <property type="term" value="P:glycerol catabolic process"/>
    <property type="evidence" value="ECO:0007669"/>
    <property type="project" value="TreeGrafter"/>
</dbReference>
<dbReference type="Gene3D" id="3.40.50.10440">
    <property type="entry name" value="Dihydroxyacetone kinase, domain 1"/>
    <property type="match status" value="1"/>
</dbReference>
<dbReference type="GO" id="GO:0005829">
    <property type="term" value="C:cytosol"/>
    <property type="evidence" value="ECO:0007669"/>
    <property type="project" value="TreeGrafter"/>
</dbReference>
<dbReference type="InterPro" id="IPR050861">
    <property type="entry name" value="Dihydroxyacetone_Kinase"/>
</dbReference>